<dbReference type="Proteomes" id="UP000183788">
    <property type="component" value="Unassembled WGS sequence"/>
</dbReference>
<evidence type="ECO:0000256" key="2">
    <source>
        <dbReference type="ARBA" id="ARBA00022448"/>
    </source>
</evidence>
<reference evidence="12 14" key="2">
    <citation type="submission" date="2023-11" db="EMBL/GenBank/DDBJ databases">
        <title>MicrobeMod: A computational toolkit for identifying prokaryotic methylation and restriction-modification with nanopore sequencing.</title>
        <authorList>
            <person name="Crits-Christoph A."/>
            <person name="Kang S.C."/>
            <person name="Lee H."/>
            <person name="Ostrov N."/>
        </authorList>
    </citation>
    <scope>NUCLEOTIDE SEQUENCE [LARGE SCALE GENOMIC DNA]</scope>
    <source>
        <strain evidence="12 14">ATCC 23090</strain>
    </source>
</reference>
<dbReference type="GO" id="GO:0015344">
    <property type="term" value="F:siderophore uptake transmembrane transporter activity"/>
    <property type="evidence" value="ECO:0007669"/>
    <property type="project" value="TreeGrafter"/>
</dbReference>
<keyword evidence="2" id="KW-0813">Transport</keyword>
<evidence type="ECO:0000256" key="7">
    <source>
        <dbReference type="ARBA" id="ARBA00023237"/>
    </source>
</evidence>
<keyword evidence="6 8" id="KW-0472">Membrane</keyword>
<evidence type="ECO:0000259" key="10">
    <source>
        <dbReference type="Pfam" id="PF07715"/>
    </source>
</evidence>
<keyword evidence="12" id="KW-0675">Receptor</keyword>
<keyword evidence="4" id="KW-0812">Transmembrane</keyword>
<name>A0A1K1MYE7_9BACT</name>
<gene>
    <name evidence="11" type="ORF">SAMN05661012_00922</name>
    <name evidence="12" type="ORF">SR876_07575</name>
</gene>
<dbReference type="Pfam" id="PF00593">
    <property type="entry name" value="TonB_dep_Rec_b-barrel"/>
    <property type="match status" value="1"/>
</dbReference>
<reference evidence="11 13" key="1">
    <citation type="submission" date="2016-11" db="EMBL/GenBank/DDBJ databases">
        <authorList>
            <person name="Jaros S."/>
            <person name="Januszkiewicz K."/>
            <person name="Wedrychowicz H."/>
        </authorList>
    </citation>
    <scope>NUCLEOTIDE SEQUENCE [LARGE SCALE GENOMIC DNA]</scope>
    <source>
        <strain evidence="11 13">DSM 784</strain>
    </source>
</reference>
<dbReference type="RefSeq" id="WP_072357415.1">
    <property type="nucleotide sequence ID" value="NZ_CP139972.1"/>
</dbReference>
<dbReference type="GO" id="GO:0009279">
    <property type="term" value="C:cell outer membrane"/>
    <property type="evidence" value="ECO:0007669"/>
    <property type="project" value="UniProtKB-SubCell"/>
</dbReference>
<evidence type="ECO:0000256" key="1">
    <source>
        <dbReference type="ARBA" id="ARBA00004571"/>
    </source>
</evidence>
<protein>
    <submittedName>
        <fullName evidence="11">Iron complex outermembrane recepter protein</fullName>
    </submittedName>
    <submittedName>
        <fullName evidence="12">TonB-dependent receptor plug domain-containing protein</fullName>
    </submittedName>
</protein>
<dbReference type="InterPro" id="IPR039426">
    <property type="entry name" value="TonB-dep_rcpt-like"/>
</dbReference>
<evidence type="ECO:0000313" key="14">
    <source>
        <dbReference type="Proteomes" id="UP001326715"/>
    </source>
</evidence>
<dbReference type="AlphaFoldDB" id="A0A1K1MYE7"/>
<evidence type="ECO:0000259" key="9">
    <source>
        <dbReference type="Pfam" id="PF00593"/>
    </source>
</evidence>
<evidence type="ECO:0000256" key="8">
    <source>
        <dbReference type="RuleBase" id="RU003357"/>
    </source>
</evidence>
<comment type="similarity">
    <text evidence="8">Belongs to the TonB-dependent receptor family.</text>
</comment>
<proteinExistence type="inferred from homology"/>
<evidence type="ECO:0000256" key="4">
    <source>
        <dbReference type="ARBA" id="ARBA00022692"/>
    </source>
</evidence>
<dbReference type="PANTHER" id="PTHR30069">
    <property type="entry name" value="TONB-DEPENDENT OUTER MEMBRANE RECEPTOR"/>
    <property type="match status" value="1"/>
</dbReference>
<evidence type="ECO:0000256" key="3">
    <source>
        <dbReference type="ARBA" id="ARBA00022452"/>
    </source>
</evidence>
<dbReference type="PANTHER" id="PTHR30069:SF49">
    <property type="entry name" value="OUTER MEMBRANE PROTEIN C"/>
    <property type="match status" value="1"/>
</dbReference>
<evidence type="ECO:0000313" key="11">
    <source>
        <dbReference type="EMBL" id="SFW27038.1"/>
    </source>
</evidence>
<evidence type="ECO:0000256" key="6">
    <source>
        <dbReference type="ARBA" id="ARBA00023136"/>
    </source>
</evidence>
<keyword evidence="5 8" id="KW-0798">TonB box</keyword>
<dbReference type="InterPro" id="IPR012910">
    <property type="entry name" value="Plug_dom"/>
</dbReference>
<accession>A0A1K1MYE7</accession>
<dbReference type="EMBL" id="FPIZ01000002">
    <property type="protein sequence ID" value="SFW27038.1"/>
    <property type="molecule type" value="Genomic_DNA"/>
</dbReference>
<feature type="domain" description="TonB-dependent receptor-like beta-barrel" evidence="9">
    <location>
        <begin position="341"/>
        <end position="621"/>
    </location>
</feature>
<dbReference type="OrthoDB" id="9759247at2"/>
<dbReference type="Proteomes" id="UP001326715">
    <property type="component" value="Chromosome"/>
</dbReference>
<keyword evidence="14" id="KW-1185">Reference proteome</keyword>
<evidence type="ECO:0000313" key="12">
    <source>
        <dbReference type="EMBL" id="WQG91355.1"/>
    </source>
</evidence>
<dbReference type="SUPFAM" id="SSF56935">
    <property type="entry name" value="Porins"/>
    <property type="match status" value="1"/>
</dbReference>
<dbReference type="InterPro" id="IPR000531">
    <property type="entry name" value="Beta-barrel_TonB"/>
</dbReference>
<organism evidence="11 13">
    <name type="scientific">Chitinophaga sancti</name>
    <dbReference type="NCBI Taxonomy" id="1004"/>
    <lineage>
        <taxon>Bacteria</taxon>
        <taxon>Pseudomonadati</taxon>
        <taxon>Bacteroidota</taxon>
        <taxon>Chitinophagia</taxon>
        <taxon>Chitinophagales</taxon>
        <taxon>Chitinophagaceae</taxon>
        <taxon>Chitinophaga</taxon>
    </lineage>
</organism>
<dbReference type="Gene3D" id="2.170.130.10">
    <property type="entry name" value="TonB-dependent receptor, plug domain"/>
    <property type="match status" value="1"/>
</dbReference>
<comment type="subcellular location">
    <subcellularLocation>
        <location evidence="1">Cell outer membrane</location>
        <topology evidence="1">Multi-pass membrane protein</topology>
    </subcellularLocation>
</comment>
<dbReference type="InterPro" id="IPR036942">
    <property type="entry name" value="Beta-barrel_TonB_sf"/>
</dbReference>
<evidence type="ECO:0000256" key="5">
    <source>
        <dbReference type="ARBA" id="ARBA00023077"/>
    </source>
</evidence>
<dbReference type="Pfam" id="PF07715">
    <property type="entry name" value="Plug"/>
    <property type="match status" value="1"/>
</dbReference>
<dbReference type="EMBL" id="CP140154">
    <property type="protein sequence ID" value="WQG91355.1"/>
    <property type="molecule type" value="Genomic_DNA"/>
</dbReference>
<dbReference type="STRING" id="1004.SAMN05661012_00922"/>
<keyword evidence="7" id="KW-0998">Cell outer membrane</keyword>
<keyword evidence="3" id="KW-1134">Transmembrane beta strand</keyword>
<evidence type="ECO:0000313" key="13">
    <source>
        <dbReference type="Proteomes" id="UP000183788"/>
    </source>
</evidence>
<feature type="domain" description="TonB-dependent receptor plug" evidence="10">
    <location>
        <begin position="41"/>
        <end position="129"/>
    </location>
</feature>
<dbReference type="GO" id="GO:0044718">
    <property type="term" value="P:siderophore transmembrane transport"/>
    <property type="evidence" value="ECO:0007669"/>
    <property type="project" value="TreeGrafter"/>
</dbReference>
<dbReference type="InterPro" id="IPR037066">
    <property type="entry name" value="Plug_dom_sf"/>
</dbReference>
<sequence length="650" mass="72566">MFRLTLLFILCSITVYSQDTIKTDLLKEVVIIHKRSLSDQTDKPLSTLDKYLEKSNMVNMVRRGAYAWEPYLNGMTAERSVVTIDGMRIYAACTDKMDPVTSYVDITNLAKVNVHSGQSGSAGGAAIAGSLDLVRNKGTFGEKNLSGMLFTGFETNSQQQVIGGAMAYAQPKLFANLDFTYRHAGNYKAGGGEEVLYSQYTKYNVSAIAGYKVNEHARLEASLIYDRAVNVGYPALTMDVGLARGVIASLAYIRHGWETKVYYNTITHVMDDTKRPVVAIRMDMPGWSKTAGFYSSLQGLSQKHSWKANISGHYNKSLAEMTMFSNTAGEKDMFMLTWPGVLTYYGDVYGEDNYAISKHWRATINGGAGVQDNIVDDHLGLESLKIFYPGMERSKLRLLKRLSTALNYTNDHVQYTLGVAYGERAPSVSEGYGYYLFNSFDRYDYIGNPEMKNEKSVSLNGAVLFHRSWFSGKLSASYFHLMDYIIGRPRAGLSVMTIGAAGVKVYEQLAYANIFNIGVEGDFKLNRNFTWSNRLGYRSGSGENVKHLPLIQPFTYSSGLAFSLKSFTADVTCNGAAAQDRYNPEFGEQALPAYAVLNVSASYKFNFGKQSLMLKTGAENLFDKKYTTFADWNRVPRMGRNVFVNIIWSY</sequence>
<dbReference type="Gene3D" id="2.40.170.20">
    <property type="entry name" value="TonB-dependent receptor, beta-barrel domain"/>
    <property type="match status" value="1"/>
</dbReference>